<proteinExistence type="predicted"/>
<protein>
    <submittedName>
        <fullName evidence="2">Uncharacterized protein</fullName>
    </submittedName>
</protein>
<accession>A0A3N4ICE2</accession>
<sequence>MFSTDPYSHPFSMQQCLDATHQRDSRQITFKHHSRHQTDCGCSPITAGQIPYEQRHPDFQPLISTSQSSFAALGEADHESGSILPTLPGEQESPAEKGYPQQAEEDWTTLYTVDIVPTSLATTFRPSEQQSAFSPPQICQAPHDQRQTLTQEALSGFDYHTNAQKPTAEHSTHHHNRAKLATGAFSRAPNPRLYSPIPHRSQTEPPELSLPPKRLQPQSLPYLQNHDSLRQGSCTLRYKSELTMFGQTELSSKPLILTCARVSSQCPKDVTEPTPPNPVPSVQPKDQASDKIDAHSNVKASTAFTAVEAVAVAALPAHSPSPSQMPTSTASRKLKHKREESETLNENADQKPQEDKQVSKRQQQQDPSSNTLQISRYQPPIYSHLQERILAYRQTPTLPVQHTQLQQEYWNGTVPDRDSEESETRTRMNRAVANDMSGISGEGEWRLRYEIRQLLNGME</sequence>
<feature type="compositionally biased region" description="Basic and acidic residues" evidence="1">
    <location>
        <begin position="348"/>
        <end position="358"/>
    </location>
</feature>
<feature type="region of interest" description="Disordered" evidence="1">
    <location>
        <begin position="126"/>
        <end position="147"/>
    </location>
</feature>
<feature type="region of interest" description="Disordered" evidence="1">
    <location>
        <begin position="317"/>
        <end position="378"/>
    </location>
</feature>
<evidence type="ECO:0000313" key="3">
    <source>
        <dbReference type="Proteomes" id="UP000275078"/>
    </source>
</evidence>
<reference evidence="2 3" key="1">
    <citation type="journal article" date="2018" name="Nat. Ecol. Evol.">
        <title>Pezizomycetes genomes reveal the molecular basis of ectomycorrhizal truffle lifestyle.</title>
        <authorList>
            <person name="Murat C."/>
            <person name="Payen T."/>
            <person name="Noel B."/>
            <person name="Kuo A."/>
            <person name="Morin E."/>
            <person name="Chen J."/>
            <person name="Kohler A."/>
            <person name="Krizsan K."/>
            <person name="Balestrini R."/>
            <person name="Da Silva C."/>
            <person name="Montanini B."/>
            <person name="Hainaut M."/>
            <person name="Levati E."/>
            <person name="Barry K.W."/>
            <person name="Belfiori B."/>
            <person name="Cichocki N."/>
            <person name="Clum A."/>
            <person name="Dockter R.B."/>
            <person name="Fauchery L."/>
            <person name="Guy J."/>
            <person name="Iotti M."/>
            <person name="Le Tacon F."/>
            <person name="Lindquist E.A."/>
            <person name="Lipzen A."/>
            <person name="Malagnac F."/>
            <person name="Mello A."/>
            <person name="Molinier V."/>
            <person name="Miyauchi S."/>
            <person name="Poulain J."/>
            <person name="Riccioni C."/>
            <person name="Rubini A."/>
            <person name="Sitrit Y."/>
            <person name="Splivallo R."/>
            <person name="Traeger S."/>
            <person name="Wang M."/>
            <person name="Zifcakova L."/>
            <person name="Wipf D."/>
            <person name="Zambonelli A."/>
            <person name="Paolocci F."/>
            <person name="Nowrousian M."/>
            <person name="Ottonello S."/>
            <person name="Baldrian P."/>
            <person name="Spatafora J.W."/>
            <person name="Henrissat B."/>
            <person name="Nagy L.G."/>
            <person name="Aury J.M."/>
            <person name="Wincker P."/>
            <person name="Grigoriev I.V."/>
            <person name="Bonfante P."/>
            <person name="Martin F.M."/>
        </authorList>
    </citation>
    <scope>NUCLEOTIDE SEQUENCE [LARGE SCALE GENOMIC DNA]</scope>
    <source>
        <strain evidence="2 3">RN42</strain>
    </source>
</reference>
<name>A0A3N4ICE2_ASCIM</name>
<dbReference type="EMBL" id="ML119700">
    <property type="protein sequence ID" value="RPA79374.1"/>
    <property type="molecule type" value="Genomic_DNA"/>
</dbReference>
<organism evidence="2 3">
    <name type="scientific">Ascobolus immersus RN42</name>
    <dbReference type="NCBI Taxonomy" id="1160509"/>
    <lineage>
        <taxon>Eukaryota</taxon>
        <taxon>Fungi</taxon>
        <taxon>Dikarya</taxon>
        <taxon>Ascomycota</taxon>
        <taxon>Pezizomycotina</taxon>
        <taxon>Pezizomycetes</taxon>
        <taxon>Pezizales</taxon>
        <taxon>Ascobolaceae</taxon>
        <taxon>Ascobolus</taxon>
    </lineage>
</organism>
<keyword evidence="3" id="KW-1185">Reference proteome</keyword>
<feature type="region of interest" description="Disordered" evidence="1">
    <location>
        <begin position="182"/>
        <end position="219"/>
    </location>
</feature>
<gene>
    <name evidence="2" type="ORF">BJ508DRAFT_308474</name>
</gene>
<feature type="region of interest" description="Disordered" evidence="1">
    <location>
        <begin position="266"/>
        <end position="294"/>
    </location>
</feature>
<dbReference type="AlphaFoldDB" id="A0A3N4ICE2"/>
<evidence type="ECO:0000313" key="2">
    <source>
        <dbReference type="EMBL" id="RPA79374.1"/>
    </source>
</evidence>
<feature type="compositionally biased region" description="Polar residues" evidence="1">
    <location>
        <begin position="360"/>
        <end position="376"/>
    </location>
</feature>
<evidence type="ECO:0000256" key="1">
    <source>
        <dbReference type="SAM" id="MobiDB-lite"/>
    </source>
</evidence>
<feature type="region of interest" description="Disordered" evidence="1">
    <location>
        <begin position="72"/>
        <end position="100"/>
    </location>
</feature>
<dbReference type="Proteomes" id="UP000275078">
    <property type="component" value="Unassembled WGS sequence"/>
</dbReference>